<dbReference type="Proteomes" id="UP001596417">
    <property type="component" value="Unassembled WGS sequence"/>
</dbReference>
<dbReference type="InterPro" id="IPR036237">
    <property type="entry name" value="Xyl_isomerase-like_sf"/>
</dbReference>
<dbReference type="SUPFAM" id="SSF51658">
    <property type="entry name" value="Xylose isomerase-like"/>
    <property type="match status" value="1"/>
</dbReference>
<comment type="caution">
    <text evidence="1">The sequence shown here is derived from an EMBL/GenBank/DDBJ whole genome shotgun (WGS) entry which is preliminary data.</text>
</comment>
<evidence type="ECO:0000313" key="2">
    <source>
        <dbReference type="Proteomes" id="UP001596417"/>
    </source>
</evidence>
<evidence type="ECO:0008006" key="3">
    <source>
        <dbReference type="Google" id="ProtNLM"/>
    </source>
</evidence>
<dbReference type="AlphaFoldDB" id="A0ABD5YUT7"/>
<dbReference type="EMBL" id="JBHTAX010000006">
    <property type="protein sequence ID" value="MFC7192993.1"/>
    <property type="molecule type" value="Genomic_DNA"/>
</dbReference>
<sequence>MTAALGADTISIWAVDCSYRYYTDSEWDRIVAELRQIAAWPASGGLSVTVGRHADSMTDYADGAQTLLQAVDTSTVGLNWQPRFDHDREQVLATAEFASLVNHVHL</sequence>
<dbReference type="Gene3D" id="3.20.20.150">
    <property type="entry name" value="Divalent-metal-dependent TIM barrel enzymes"/>
    <property type="match status" value="1"/>
</dbReference>
<dbReference type="RefSeq" id="WP_390206918.1">
    <property type="nucleotide sequence ID" value="NZ_JBHTAX010000006.1"/>
</dbReference>
<gene>
    <name evidence="1" type="ORF">ACFQL7_26550</name>
</gene>
<proteinExistence type="predicted"/>
<name>A0ABD5YUT7_9EURY</name>
<reference evidence="1 2" key="1">
    <citation type="journal article" date="2019" name="Int. J. Syst. Evol. Microbiol.">
        <title>The Global Catalogue of Microorganisms (GCM) 10K type strain sequencing project: providing services to taxonomists for standard genome sequencing and annotation.</title>
        <authorList>
            <consortium name="The Broad Institute Genomics Platform"/>
            <consortium name="The Broad Institute Genome Sequencing Center for Infectious Disease"/>
            <person name="Wu L."/>
            <person name="Ma J."/>
        </authorList>
    </citation>
    <scope>NUCLEOTIDE SEQUENCE [LARGE SCALE GENOMIC DNA]</scope>
    <source>
        <strain evidence="1 2">RDMS1</strain>
    </source>
</reference>
<protein>
    <recommendedName>
        <fullName evidence="3">Xylose isomerase-like TIM barrel domain-containing protein</fullName>
    </recommendedName>
</protein>
<accession>A0ABD5YUT7</accession>
<evidence type="ECO:0000313" key="1">
    <source>
        <dbReference type="EMBL" id="MFC7192993.1"/>
    </source>
</evidence>
<organism evidence="1 2">
    <name type="scientific">Halocatena marina</name>
    <dbReference type="NCBI Taxonomy" id="2934937"/>
    <lineage>
        <taxon>Archaea</taxon>
        <taxon>Methanobacteriati</taxon>
        <taxon>Methanobacteriota</taxon>
        <taxon>Stenosarchaea group</taxon>
        <taxon>Halobacteria</taxon>
        <taxon>Halobacteriales</taxon>
        <taxon>Natronomonadaceae</taxon>
        <taxon>Halocatena</taxon>
    </lineage>
</organism>
<keyword evidence="2" id="KW-1185">Reference proteome</keyword>